<name>A0A7W3YFK8_9GAMM</name>
<comment type="caution">
    <text evidence="2">The sequence shown here is derived from an EMBL/GenBank/DDBJ whole genome shotgun (WGS) entry which is preliminary data.</text>
</comment>
<feature type="domain" description="SseB protein N-terminal" evidence="1">
    <location>
        <begin position="13"/>
        <end position="128"/>
    </location>
</feature>
<accession>A0A7W3YFK8</accession>
<proteinExistence type="predicted"/>
<organism evidence="2 3">
    <name type="scientific">Marilutibacter penaei</name>
    <dbReference type="NCBI Taxonomy" id="2759900"/>
    <lineage>
        <taxon>Bacteria</taxon>
        <taxon>Pseudomonadati</taxon>
        <taxon>Pseudomonadota</taxon>
        <taxon>Gammaproteobacteria</taxon>
        <taxon>Lysobacterales</taxon>
        <taxon>Lysobacteraceae</taxon>
        <taxon>Marilutibacter</taxon>
    </lineage>
</organism>
<dbReference type="AlphaFoldDB" id="A0A7W3YFK8"/>
<evidence type="ECO:0000259" key="1">
    <source>
        <dbReference type="Pfam" id="PF07179"/>
    </source>
</evidence>
<keyword evidence="3" id="KW-1185">Reference proteome</keyword>
<dbReference type="Proteomes" id="UP000552587">
    <property type="component" value="Unassembled WGS sequence"/>
</dbReference>
<evidence type="ECO:0000313" key="3">
    <source>
        <dbReference type="Proteomes" id="UP000552587"/>
    </source>
</evidence>
<dbReference type="Pfam" id="PF07179">
    <property type="entry name" value="SseB"/>
    <property type="match status" value="1"/>
</dbReference>
<dbReference type="RefSeq" id="WP_182670097.1">
    <property type="nucleotide sequence ID" value="NZ_JACHTE010000009.1"/>
</dbReference>
<reference evidence="2 3" key="1">
    <citation type="submission" date="2020-07" db="EMBL/GenBank/DDBJ databases">
        <authorList>
            <person name="Xu S."/>
            <person name="Li A."/>
        </authorList>
    </citation>
    <scope>NUCLEOTIDE SEQUENCE [LARGE SCALE GENOMIC DNA]</scope>
    <source>
        <strain evidence="2 3">SG-8</strain>
    </source>
</reference>
<dbReference type="InterPro" id="IPR009839">
    <property type="entry name" value="SseB_N"/>
</dbReference>
<sequence>MESQPQFVPANDLEALLLQAQLGRVPASEFLDALLSSQVVVLLDKDPGPSGVWDNSASPLVLSNSSGSPVLAMFTAAERSTPWHKQLPRFEFGLLVQFQWLLRGIASNVGIVINPGHPVGLELAPEAVVDLRARLQAASVAT</sequence>
<evidence type="ECO:0000313" key="2">
    <source>
        <dbReference type="EMBL" id="MBB1089312.1"/>
    </source>
</evidence>
<dbReference type="EMBL" id="JACHTE010000009">
    <property type="protein sequence ID" value="MBB1089312.1"/>
    <property type="molecule type" value="Genomic_DNA"/>
</dbReference>
<gene>
    <name evidence="2" type="ORF">H4F99_12565</name>
</gene>
<protein>
    <submittedName>
        <fullName evidence="2">SseB family protein</fullName>
    </submittedName>
</protein>